<sequence>ITVGSVLNCGHSLVGQIKGCRFVIQNTGGDGRFVVFPKCAWPASTFKTNVLSTSLNVHPFEIQPSIFELRKDDIFVLEVVFKPADCKKYEQEIVITCDNCTTIEFKLIGEGKLAQIEYVESQDSDNDQNLIAIDDFKDKISQKIIRFPTLNPRALTRKRFSLKNISQCPIDFSWLIYKPIYEGSLSIQKNDNYVTYSENNFSILPKQGTLERDDTRTFEIIFNPDKVGCFESVAHLILHGIPEINKQMMLDTQNLVHKTYLAKEDFNTSDYLSTAIELRGECEPFQFTLDPPAIFVPGPIYMQSTNRKAFRLINMSICPINFSWKQVLEPHMIQVEPAYGEIAPKSYALMDVLITGLSPGKIVEEVACYVEYADEPIYLHVEADIKGPELCIKEAGVDFGLVRIGDTSISYVTFENVSNLPLKWSLESLDYQDLFDYPRNGELLPLESVQVYLSFRPKEELIMNSMFSVQVTDGNSFHHRHPCNGCLLSKTQKPRPHFQNILCQC</sequence>
<dbReference type="EMBL" id="REGN01014294">
    <property type="protein sequence ID" value="RMZ92810.1"/>
    <property type="molecule type" value="Genomic_DNA"/>
</dbReference>
<dbReference type="OrthoDB" id="2115465at2759"/>
<dbReference type="PANTHER" id="PTHR46348:SF1">
    <property type="entry name" value="DELETED IN LUNG AND ESOPHAGEAL CANCER PROTEIN 1"/>
    <property type="match status" value="1"/>
</dbReference>
<keyword evidence="2" id="KW-1185">Reference proteome</keyword>
<name>A0A3M7P1U5_BRAPC</name>
<feature type="non-terminal residue" evidence="1">
    <location>
        <position position="1"/>
    </location>
</feature>
<protein>
    <submittedName>
        <fullName evidence="1">Deleted in lung and esophageal cancer 1</fullName>
    </submittedName>
</protein>
<dbReference type="GO" id="GO:0005929">
    <property type="term" value="C:cilium"/>
    <property type="evidence" value="ECO:0007669"/>
    <property type="project" value="TreeGrafter"/>
</dbReference>
<comment type="caution">
    <text evidence="1">The sequence shown here is derived from an EMBL/GenBank/DDBJ whole genome shotgun (WGS) entry which is preliminary data.</text>
</comment>
<evidence type="ECO:0000313" key="2">
    <source>
        <dbReference type="Proteomes" id="UP000276133"/>
    </source>
</evidence>
<gene>
    <name evidence="1" type="ORF">BpHYR1_015942</name>
</gene>
<organism evidence="1 2">
    <name type="scientific">Brachionus plicatilis</name>
    <name type="common">Marine rotifer</name>
    <name type="synonym">Brachionus muelleri</name>
    <dbReference type="NCBI Taxonomy" id="10195"/>
    <lineage>
        <taxon>Eukaryota</taxon>
        <taxon>Metazoa</taxon>
        <taxon>Spiralia</taxon>
        <taxon>Gnathifera</taxon>
        <taxon>Rotifera</taxon>
        <taxon>Eurotatoria</taxon>
        <taxon>Monogononta</taxon>
        <taxon>Pseudotrocha</taxon>
        <taxon>Ploima</taxon>
        <taxon>Brachionidae</taxon>
        <taxon>Brachionus</taxon>
    </lineage>
</organism>
<dbReference type="InterPro" id="IPR033304">
    <property type="entry name" value="DLEC1"/>
</dbReference>
<dbReference type="InterPro" id="IPR013783">
    <property type="entry name" value="Ig-like_fold"/>
</dbReference>
<dbReference type="GO" id="GO:0005737">
    <property type="term" value="C:cytoplasm"/>
    <property type="evidence" value="ECO:0007669"/>
    <property type="project" value="TreeGrafter"/>
</dbReference>
<dbReference type="Proteomes" id="UP000276133">
    <property type="component" value="Unassembled WGS sequence"/>
</dbReference>
<evidence type="ECO:0000313" key="1">
    <source>
        <dbReference type="EMBL" id="RMZ92810.1"/>
    </source>
</evidence>
<dbReference type="GO" id="GO:0008285">
    <property type="term" value="P:negative regulation of cell population proliferation"/>
    <property type="evidence" value="ECO:0007669"/>
    <property type="project" value="InterPro"/>
</dbReference>
<dbReference type="GO" id="GO:0015631">
    <property type="term" value="F:tubulin binding"/>
    <property type="evidence" value="ECO:0007669"/>
    <property type="project" value="TreeGrafter"/>
</dbReference>
<dbReference type="STRING" id="10195.A0A3M7P1U5"/>
<dbReference type="PANTHER" id="PTHR46348">
    <property type="entry name" value="DELETED IN LUNG AND ESOPHAGEAL CANCER PROTEIN 1"/>
    <property type="match status" value="1"/>
</dbReference>
<proteinExistence type="predicted"/>
<dbReference type="AlphaFoldDB" id="A0A3M7P1U5"/>
<reference evidence="1 2" key="1">
    <citation type="journal article" date="2018" name="Sci. Rep.">
        <title>Genomic signatures of local adaptation to the degree of environmental predictability in rotifers.</title>
        <authorList>
            <person name="Franch-Gras L."/>
            <person name="Hahn C."/>
            <person name="Garcia-Roger E.M."/>
            <person name="Carmona M.J."/>
            <person name="Serra M."/>
            <person name="Gomez A."/>
        </authorList>
    </citation>
    <scope>NUCLEOTIDE SEQUENCE [LARGE SCALE GENOMIC DNA]</scope>
    <source>
        <strain evidence="1">HYR1</strain>
    </source>
</reference>
<accession>A0A3M7P1U5</accession>
<dbReference type="Gene3D" id="2.60.40.10">
    <property type="entry name" value="Immunoglobulins"/>
    <property type="match status" value="4"/>
</dbReference>